<dbReference type="EMBL" id="MU167300">
    <property type="protein sequence ID" value="KAG0144223.1"/>
    <property type="molecule type" value="Genomic_DNA"/>
</dbReference>
<sequence>MHQSGAMTCTLMHTLTYSYYPHYTLHIRLCQLFQLPNCYRETHFLSSMSAF</sequence>
<accession>A0A9P6NE11</accession>
<keyword evidence="2" id="KW-1185">Reference proteome</keyword>
<organism evidence="1 2">
    <name type="scientific">Cronartium quercuum f. sp. fusiforme G11</name>
    <dbReference type="NCBI Taxonomy" id="708437"/>
    <lineage>
        <taxon>Eukaryota</taxon>
        <taxon>Fungi</taxon>
        <taxon>Dikarya</taxon>
        <taxon>Basidiomycota</taxon>
        <taxon>Pucciniomycotina</taxon>
        <taxon>Pucciniomycetes</taxon>
        <taxon>Pucciniales</taxon>
        <taxon>Coleosporiaceae</taxon>
        <taxon>Cronartium</taxon>
    </lineage>
</organism>
<name>A0A9P6NE11_9BASI</name>
<protein>
    <submittedName>
        <fullName evidence="1">Uncharacterized protein</fullName>
    </submittedName>
</protein>
<reference evidence="1" key="1">
    <citation type="submission" date="2013-11" db="EMBL/GenBank/DDBJ databases">
        <title>Genome sequence of the fusiform rust pathogen reveals effectors for host alternation and coevolution with pine.</title>
        <authorList>
            <consortium name="DOE Joint Genome Institute"/>
            <person name="Smith K."/>
            <person name="Pendleton A."/>
            <person name="Kubisiak T."/>
            <person name="Anderson C."/>
            <person name="Salamov A."/>
            <person name="Aerts A."/>
            <person name="Riley R."/>
            <person name="Clum A."/>
            <person name="Lindquist E."/>
            <person name="Ence D."/>
            <person name="Campbell M."/>
            <person name="Kronenberg Z."/>
            <person name="Feau N."/>
            <person name="Dhillon B."/>
            <person name="Hamelin R."/>
            <person name="Burleigh J."/>
            <person name="Smith J."/>
            <person name="Yandell M."/>
            <person name="Nelson C."/>
            <person name="Grigoriev I."/>
            <person name="Davis J."/>
        </authorList>
    </citation>
    <scope>NUCLEOTIDE SEQUENCE</scope>
    <source>
        <strain evidence="1">G11</strain>
    </source>
</reference>
<gene>
    <name evidence="1" type="ORF">CROQUDRAFT_640358</name>
</gene>
<dbReference type="Proteomes" id="UP000886653">
    <property type="component" value="Unassembled WGS sequence"/>
</dbReference>
<comment type="caution">
    <text evidence="1">The sequence shown here is derived from an EMBL/GenBank/DDBJ whole genome shotgun (WGS) entry which is preliminary data.</text>
</comment>
<dbReference type="AlphaFoldDB" id="A0A9P6NE11"/>
<evidence type="ECO:0000313" key="1">
    <source>
        <dbReference type="EMBL" id="KAG0144223.1"/>
    </source>
</evidence>
<proteinExistence type="predicted"/>
<evidence type="ECO:0000313" key="2">
    <source>
        <dbReference type="Proteomes" id="UP000886653"/>
    </source>
</evidence>